<keyword evidence="3" id="KW-1133">Transmembrane helix</keyword>
<dbReference type="SUPFAM" id="SSF143430">
    <property type="entry name" value="TTP0101/SSO1404-like"/>
    <property type="match status" value="1"/>
</dbReference>
<dbReference type="EMBL" id="CP031775">
    <property type="protein sequence ID" value="QDZ90915.1"/>
    <property type="molecule type" value="Genomic_DNA"/>
</dbReference>
<evidence type="ECO:0000313" key="4">
    <source>
        <dbReference type="EMBL" id="QDZ90915.1"/>
    </source>
</evidence>
<evidence type="ECO:0000256" key="2">
    <source>
        <dbReference type="ARBA" id="ARBA00022801"/>
    </source>
</evidence>
<organism evidence="4">
    <name type="scientific">Shewanella decolorationis</name>
    <dbReference type="NCBI Taxonomy" id="256839"/>
    <lineage>
        <taxon>Bacteria</taxon>
        <taxon>Pseudomonadati</taxon>
        <taxon>Pseudomonadota</taxon>
        <taxon>Gammaproteobacteria</taxon>
        <taxon>Alteromonadales</taxon>
        <taxon>Shewanellaceae</taxon>
        <taxon>Shewanella</taxon>
    </lineage>
</organism>
<gene>
    <name evidence="4" type="ORF">D0436_10765</name>
</gene>
<keyword evidence="3" id="KW-0472">Membrane</keyword>
<dbReference type="InterPro" id="IPR019199">
    <property type="entry name" value="Virulence_VapD/CRISPR_Cas2"/>
</dbReference>
<accession>A0A5B8QX57</accession>
<feature type="transmembrane region" description="Helical" evidence="3">
    <location>
        <begin position="17"/>
        <end position="35"/>
    </location>
</feature>
<reference evidence="4" key="1">
    <citation type="journal article" date="2019" name="Ecotoxicol. Environ. Saf.">
        <title>Microbial characterization of heavy metal resistant bacterial strains isolated from an electroplating wastewater treatment plant.</title>
        <authorList>
            <person name="Cai X."/>
            <person name="Zheng X."/>
            <person name="Zhang D."/>
            <person name="Iqbal W."/>
            <person name="Liu C."/>
            <person name="Yang B."/>
            <person name="Zhao X."/>
            <person name="Lu X."/>
            <person name="Mao Y."/>
        </authorList>
    </citation>
    <scope>NUCLEOTIDE SEQUENCE [LARGE SCALE GENOMIC DNA]</scope>
    <source>
        <strain evidence="4">Ni1-3</strain>
    </source>
</reference>
<protein>
    <submittedName>
        <fullName evidence="4">Uncharacterized protein</fullName>
    </submittedName>
</protein>
<keyword evidence="3" id="KW-0812">Transmembrane</keyword>
<evidence type="ECO:0000256" key="3">
    <source>
        <dbReference type="SAM" id="Phobius"/>
    </source>
</evidence>
<keyword evidence="1" id="KW-0540">Nuclease</keyword>
<dbReference type="Pfam" id="PF09827">
    <property type="entry name" value="CRISPR_Cas2"/>
    <property type="match status" value="1"/>
</dbReference>
<name>A0A5B8QX57_9GAMM</name>
<dbReference type="Gene3D" id="3.30.70.240">
    <property type="match status" value="1"/>
</dbReference>
<evidence type="ECO:0000256" key="1">
    <source>
        <dbReference type="ARBA" id="ARBA00022722"/>
    </source>
</evidence>
<dbReference type="AlphaFoldDB" id="A0A5B8QX57"/>
<proteinExistence type="predicted"/>
<dbReference type="GO" id="GO:0004518">
    <property type="term" value="F:nuclease activity"/>
    <property type="evidence" value="ECO:0007669"/>
    <property type="project" value="UniProtKB-KW"/>
</dbReference>
<sequence>MHNLHCAKVALTIDDIVNYYLLSMSCLISILLAPFNGRPLQLRITTMFSYIICYDLCEGKKRYRDLWRFLIALGAQREQRSVWTLQTDLFDLESLRCCFTYVMSEKDKIQVHAVSCK</sequence>
<keyword evidence="2" id="KW-0378">Hydrolase</keyword>
<dbReference type="GO" id="GO:0016787">
    <property type="term" value="F:hydrolase activity"/>
    <property type="evidence" value="ECO:0007669"/>
    <property type="project" value="UniProtKB-KW"/>
</dbReference>